<evidence type="ECO:0000259" key="4">
    <source>
        <dbReference type="PROSITE" id="PS51077"/>
    </source>
</evidence>
<keyword evidence="2" id="KW-0238">DNA-binding</keyword>
<dbReference type="RefSeq" id="WP_013388585.1">
    <property type="nucleotide sequence ID" value="NC_014633.1"/>
</dbReference>
<dbReference type="GO" id="GO:0045892">
    <property type="term" value="P:negative regulation of DNA-templated transcription"/>
    <property type="evidence" value="ECO:0007669"/>
    <property type="project" value="TreeGrafter"/>
</dbReference>
<dbReference type="PANTHER" id="PTHR30136:SF24">
    <property type="entry name" value="HTH-TYPE TRANSCRIPTIONAL REPRESSOR ALLR"/>
    <property type="match status" value="1"/>
</dbReference>
<geneLocation type="plasmid" evidence="6 7">
    <name>pILYOP01</name>
</geneLocation>
<dbReference type="SUPFAM" id="SSF55781">
    <property type="entry name" value="GAF domain-like"/>
    <property type="match status" value="1"/>
</dbReference>
<dbReference type="KEGG" id="ipo:Ilyop_2160"/>
<dbReference type="EMBL" id="CP002282">
    <property type="protein sequence ID" value="ADO83923.1"/>
    <property type="molecule type" value="Genomic_DNA"/>
</dbReference>
<dbReference type="InterPro" id="IPR029016">
    <property type="entry name" value="GAF-like_dom_sf"/>
</dbReference>
<dbReference type="PROSITE" id="PS51077">
    <property type="entry name" value="HTH_ICLR"/>
    <property type="match status" value="1"/>
</dbReference>
<keyword evidence="7" id="KW-1185">Reference proteome</keyword>
<dbReference type="Gene3D" id="3.30.450.40">
    <property type="match status" value="1"/>
</dbReference>
<dbReference type="Proteomes" id="UP000006875">
    <property type="component" value="Plasmid pILYOP01"/>
</dbReference>
<dbReference type="InterPro" id="IPR050707">
    <property type="entry name" value="HTH_MetabolicPath_Reg"/>
</dbReference>
<dbReference type="OrthoDB" id="9778379at2"/>
<dbReference type="Gene3D" id="1.10.10.10">
    <property type="entry name" value="Winged helix-like DNA-binding domain superfamily/Winged helix DNA-binding domain"/>
    <property type="match status" value="1"/>
</dbReference>
<evidence type="ECO:0000256" key="3">
    <source>
        <dbReference type="ARBA" id="ARBA00023163"/>
    </source>
</evidence>
<dbReference type="InterPro" id="IPR014757">
    <property type="entry name" value="Tscrpt_reg_IclR_C"/>
</dbReference>
<dbReference type="PANTHER" id="PTHR30136">
    <property type="entry name" value="HELIX-TURN-HELIX TRANSCRIPTIONAL REGULATOR, ICLR FAMILY"/>
    <property type="match status" value="1"/>
</dbReference>
<dbReference type="HOGENOM" id="CLU_062618_6_0_0"/>
<dbReference type="InterPro" id="IPR036388">
    <property type="entry name" value="WH-like_DNA-bd_sf"/>
</dbReference>
<dbReference type="SUPFAM" id="SSF46785">
    <property type="entry name" value="Winged helix' DNA-binding domain"/>
    <property type="match status" value="1"/>
</dbReference>
<dbReference type="InterPro" id="IPR036390">
    <property type="entry name" value="WH_DNA-bd_sf"/>
</dbReference>
<dbReference type="GO" id="GO:0003700">
    <property type="term" value="F:DNA-binding transcription factor activity"/>
    <property type="evidence" value="ECO:0007669"/>
    <property type="project" value="TreeGrafter"/>
</dbReference>
<feature type="domain" description="HTH iclR-type" evidence="4">
    <location>
        <begin position="4"/>
        <end position="67"/>
    </location>
</feature>
<dbReference type="SMART" id="SM00346">
    <property type="entry name" value="HTH_ICLR"/>
    <property type="match status" value="1"/>
</dbReference>
<organism evidence="6 7">
    <name type="scientific">Ilyobacter polytropus (strain ATCC 51220 / DSM 2926 / LMG 16218 / CuHBu1)</name>
    <dbReference type="NCBI Taxonomy" id="572544"/>
    <lineage>
        <taxon>Bacteria</taxon>
        <taxon>Fusobacteriati</taxon>
        <taxon>Fusobacteriota</taxon>
        <taxon>Fusobacteriia</taxon>
        <taxon>Fusobacteriales</taxon>
        <taxon>Fusobacteriaceae</taxon>
        <taxon>Ilyobacter</taxon>
    </lineage>
</organism>
<evidence type="ECO:0000313" key="7">
    <source>
        <dbReference type="Proteomes" id="UP000006875"/>
    </source>
</evidence>
<sequence length="248" mass="27811">MKINRTVERTVKILELLSKEKNGLTVKEITAKMKIPKTSAYDILETMAHLEVLEKNTGELNLYKIGLKSFQIGNSYSRNKEIFKIIDKPMQELAEKTGKTVFYAVENDGEIVYISKHESEKAIITTAGIGSTNPMYCTSLGKAILAFLSPEKIEALIAMQPFEKKTKYSLSKQDLIKELKEIKNRGYAIDNREIEEHMLCIGAPVFDSTKSVVGAVSISGLFSENRDIDKEALALMNTCSEISRKLGY</sequence>
<keyword evidence="3" id="KW-0804">Transcription</keyword>
<dbReference type="Pfam" id="PF01614">
    <property type="entry name" value="IclR_C"/>
    <property type="match status" value="1"/>
</dbReference>
<dbReference type="PROSITE" id="PS51078">
    <property type="entry name" value="ICLR_ED"/>
    <property type="match status" value="1"/>
</dbReference>
<evidence type="ECO:0000259" key="5">
    <source>
        <dbReference type="PROSITE" id="PS51078"/>
    </source>
</evidence>
<dbReference type="GO" id="GO:0003677">
    <property type="term" value="F:DNA binding"/>
    <property type="evidence" value="ECO:0007669"/>
    <property type="project" value="UniProtKB-KW"/>
</dbReference>
<accession>E3HC80</accession>
<keyword evidence="1" id="KW-0805">Transcription regulation</keyword>
<gene>
    <name evidence="6" type="ordered locus">Ilyop_2160</name>
</gene>
<keyword evidence="6" id="KW-0614">Plasmid</keyword>
<proteinExistence type="predicted"/>
<reference evidence="6 7" key="1">
    <citation type="journal article" date="2010" name="Stand. Genomic Sci.">
        <title>Complete genome sequence of Ilyobacter polytropus type strain (CuHbu1).</title>
        <authorList>
            <person name="Sikorski J."/>
            <person name="Chertkov O."/>
            <person name="Lapidus A."/>
            <person name="Nolan M."/>
            <person name="Lucas S."/>
            <person name="Del Rio T.G."/>
            <person name="Tice H."/>
            <person name="Cheng J.F."/>
            <person name="Tapia R."/>
            <person name="Han C."/>
            <person name="Goodwin L."/>
            <person name="Pitluck S."/>
            <person name="Liolios K."/>
            <person name="Ivanova N."/>
            <person name="Mavromatis K."/>
            <person name="Mikhailova N."/>
            <person name="Pati A."/>
            <person name="Chen A."/>
            <person name="Palaniappan K."/>
            <person name="Land M."/>
            <person name="Hauser L."/>
            <person name="Chang Y.J."/>
            <person name="Jeffries C.D."/>
            <person name="Brambilla E."/>
            <person name="Yasawong M."/>
            <person name="Rohde M."/>
            <person name="Pukall R."/>
            <person name="Spring S."/>
            <person name="Goker M."/>
            <person name="Woyke T."/>
            <person name="Bristow J."/>
            <person name="Eisen J.A."/>
            <person name="Markowitz V."/>
            <person name="Hugenholtz P."/>
            <person name="Kyrpides N.C."/>
            <person name="Klenk H.P."/>
        </authorList>
    </citation>
    <scope>NUCLEOTIDE SEQUENCE [LARGE SCALE GENOMIC DNA]</scope>
    <source>
        <strain evidence="7">ATCC 51220 / DSM 2926 / LMG 16218 / CuHBu1</strain>
        <plasmid evidence="7">pILYOP01</plasmid>
    </source>
</reference>
<name>E3HC80_ILYPC</name>
<dbReference type="Pfam" id="PF09339">
    <property type="entry name" value="HTH_IclR"/>
    <property type="match status" value="1"/>
</dbReference>
<protein>
    <submittedName>
        <fullName evidence="6">Transcriptional regulator, IclR family</fullName>
    </submittedName>
</protein>
<evidence type="ECO:0000256" key="2">
    <source>
        <dbReference type="ARBA" id="ARBA00023125"/>
    </source>
</evidence>
<evidence type="ECO:0000313" key="6">
    <source>
        <dbReference type="EMBL" id="ADO83923.1"/>
    </source>
</evidence>
<feature type="domain" description="IclR-ED" evidence="5">
    <location>
        <begin position="68"/>
        <end position="248"/>
    </location>
</feature>
<dbReference type="AlphaFoldDB" id="E3HC80"/>
<evidence type="ECO:0000256" key="1">
    <source>
        <dbReference type="ARBA" id="ARBA00023015"/>
    </source>
</evidence>
<dbReference type="InterPro" id="IPR005471">
    <property type="entry name" value="Tscrpt_reg_IclR_N"/>
</dbReference>